<dbReference type="PROSITE" id="PS51257">
    <property type="entry name" value="PROKAR_LIPOPROTEIN"/>
    <property type="match status" value="1"/>
</dbReference>
<feature type="domain" description="Mce/MlaD" evidence="1">
    <location>
        <begin position="51"/>
        <end position="126"/>
    </location>
</feature>
<dbReference type="InterPro" id="IPR003399">
    <property type="entry name" value="Mce/MlaD"/>
</dbReference>
<dbReference type="PANTHER" id="PTHR33371:SF15">
    <property type="entry name" value="LIPOPROTEIN LPRN"/>
    <property type="match status" value="1"/>
</dbReference>
<evidence type="ECO:0000259" key="2">
    <source>
        <dbReference type="Pfam" id="PF11887"/>
    </source>
</evidence>
<accession>A0A7W9PGY8</accession>
<dbReference type="PANTHER" id="PTHR33371">
    <property type="entry name" value="INTERMEMBRANE PHOSPHOLIPID TRANSPORT SYSTEM BINDING PROTEIN MLAD-RELATED"/>
    <property type="match status" value="1"/>
</dbReference>
<name>A0A7W9PGY8_9NOCA</name>
<proteinExistence type="predicted"/>
<sequence>MTTKFGSGQRGPRQRLLGVAAAVTVSATALSVTGCAVSLDKMPLPAPGVEGYHVTATFANALNLPTKAKVRLNGADVGQVESMRAKDYTAIVSMRIRSGVPLPAGTTAELRSATPMGDVFIGLTPPATPDPHTPNLADGANIPLAATSAAATIEEVLTRAALLVNGGAIENVTSLANSLGQAVGGRGDRLATLIRETRDLVNNLAARSDRIRDILATTGDLSATLAGQRQSVTDAMASAGPALEVIGDNTQNIVDLVGQVNRISAQIAKFPSIQGTNDRSLIDSMNKLADGLNVASNTPSANLDGLIGLVPLIMKVTNASSAHVNVDIAQLAVGATPDPNSPGDAGGRVPDATDWTNFVGSLTYTLNRLKDRVEPGR</sequence>
<evidence type="ECO:0000313" key="3">
    <source>
        <dbReference type="EMBL" id="MBB5915419.1"/>
    </source>
</evidence>
<reference evidence="3 4" key="1">
    <citation type="submission" date="2020-08" db="EMBL/GenBank/DDBJ databases">
        <title>Sequencing the genomes of 1000 actinobacteria strains.</title>
        <authorList>
            <person name="Klenk H.-P."/>
        </authorList>
    </citation>
    <scope>NUCLEOTIDE SEQUENCE [LARGE SCALE GENOMIC DNA]</scope>
    <source>
        <strain evidence="3 4">DSM 43582</strain>
    </source>
</reference>
<keyword evidence="4" id="KW-1185">Reference proteome</keyword>
<dbReference type="GO" id="GO:0005576">
    <property type="term" value="C:extracellular region"/>
    <property type="evidence" value="ECO:0007669"/>
    <property type="project" value="TreeGrafter"/>
</dbReference>
<evidence type="ECO:0000313" key="4">
    <source>
        <dbReference type="Proteomes" id="UP000540412"/>
    </source>
</evidence>
<dbReference type="Pfam" id="PF02470">
    <property type="entry name" value="MlaD"/>
    <property type="match status" value="1"/>
</dbReference>
<feature type="domain" description="Mammalian cell entry C-terminal" evidence="2">
    <location>
        <begin position="135"/>
        <end position="292"/>
    </location>
</feature>
<dbReference type="Pfam" id="PF11887">
    <property type="entry name" value="Mce4_CUP1"/>
    <property type="match status" value="1"/>
</dbReference>
<dbReference type="NCBIfam" id="TIGR00996">
    <property type="entry name" value="Mtu_fam_mce"/>
    <property type="match status" value="1"/>
</dbReference>
<dbReference type="InterPro" id="IPR024516">
    <property type="entry name" value="Mce_C"/>
</dbReference>
<dbReference type="EMBL" id="JACHIT010000002">
    <property type="protein sequence ID" value="MBB5915419.1"/>
    <property type="molecule type" value="Genomic_DNA"/>
</dbReference>
<dbReference type="InterPro" id="IPR052336">
    <property type="entry name" value="MlaD_Phospholipid_Transporter"/>
</dbReference>
<gene>
    <name evidence="3" type="ORF">BJY24_004331</name>
</gene>
<organism evidence="3 4">
    <name type="scientific">Nocardia transvalensis</name>
    <dbReference type="NCBI Taxonomy" id="37333"/>
    <lineage>
        <taxon>Bacteria</taxon>
        <taxon>Bacillati</taxon>
        <taxon>Actinomycetota</taxon>
        <taxon>Actinomycetes</taxon>
        <taxon>Mycobacteriales</taxon>
        <taxon>Nocardiaceae</taxon>
        <taxon>Nocardia</taxon>
    </lineage>
</organism>
<dbReference type="Proteomes" id="UP000540412">
    <property type="component" value="Unassembled WGS sequence"/>
</dbReference>
<dbReference type="InterPro" id="IPR005693">
    <property type="entry name" value="Mce"/>
</dbReference>
<dbReference type="AlphaFoldDB" id="A0A7W9PGY8"/>
<evidence type="ECO:0000259" key="1">
    <source>
        <dbReference type="Pfam" id="PF02470"/>
    </source>
</evidence>
<dbReference type="RefSeq" id="WP_184782256.1">
    <property type="nucleotide sequence ID" value="NZ_JACHIT010000002.1"/>
</dbReference>
<comment type="caution">
    <text evidence="3">The sequence shown here is derived from an EMBL/GenBank/DDBJ whole genome shotgun (WGS) entry which is preliminary data.</text>
</comment>
<protein>
    <submittedName>
        <fullName evidence="3">Virulence factor Mce-like protein</fullName>
    </submittedName>
</protein>